<reference evidence="1" key="1">
    <citation type="journal article" date="2012" name="Proc. Natl. Acad. Sci. U.S.A.">
        <title>Antigenic diversity is generated by distinct evolutionary mechanisms in African trypanosome species.</title>
        <authorList>
            <person name="Jackson A.P."/>
            <person name="Berry A."/>
            <person name="Aslett M."/>
            <person name="Allison H.C."/>
            <person name="Burton P."/>
            <person name="Vavrova-Anderson J."/>
            <person name="Brown R."/>
            <person name="Browne H."/>
            <person name="Corton N."/>
            <person name="Hauser H."/>
            <person name="Gamble J."/>
            <person name="Gilderthorp R."/>
            <person name="Marcello L."/>
            <person name="McQuillan J."/>
            <person name="Otto T.D."/>
            <person name="Quail M.A."/>
            <person name="Sanders M.J."/>
            <person name="van Tonder A."/>
            <person name="Ginger M.L."/>
            <person name="Field M.C."/>
            <person name="Barry J.D."/>
            <person name="Hertz-Fowler C."/>
            <person name="Berriman M."/>
        </authorList>
    </citation>
    <scope>NUCLEOTIDE SEQUENCE</scope>
    <source>
        <strain evidence="1">Y486</strain>
    </source>
</reference>
<protein>
    <submittedName>
        <fullName evidence="1">Uncharacterized protein</fullName>
    </submittedName>
</protein>
<organism evidence="1">
    <name type="scientific">Trypanosoma vivax (strain Y486)</name>
    <dbReference type="NCBI Taxonomy" id="1055687"/>
    <lineage>
        <taxon>Eukaryota</taxon>
        <taxon>Discoba</taxon>
        <taxon>Euglenozoa</taxon>
        <taxon>Kinetoplastea</taxon>
        <taxon>Metakinetoplastina</taxon>
        <taxon>Trypanosomatida</taxon>
        <taxon>Trypanosomatidae</taxon>
        <taxon>Trypanosoma</taxon>
        <taxon>Duttonella</taxon>
    </lineage>
</organism>
<proteinExistence type="predicted"/>
<name>G0TZW7_TRYVY</name>
<dbReference type="EMBL" id="HE573024">
    <property type="protein sequence ID" value="CCC50145.1"/>
    <property type="molecule type" value="Genomic_DNA"/>
</dbReference>
<accession>G0TZW7</accession>
<gene>
    <name evidence="1" type="ORF">TVY486_0807520</name>
</gene>
<sequence>MWGTAVQHAPERRPTTCRPCGWWEQAGSGPRKLKSMPIPACCARLQAGTSSRETIPEKSGHLCAVSLARYSTFPTARGVKYRANQILVLKTVPALMTHFNYVRVHLSPPPFRPSCPAIALIFCVKTWTSTRPKRKAHVGAQL</sequence>
<dbReference type="AlphaFoldDB" id="G0TZW7"/>
<evidence type="ECO:0000313" key="1">
    <source>
        <dbReference type="EMBL" id="CCC50145.1"/>
    </source>
</evidence>